<evidence type="ECO:0000313" key="1">
    <source>
        <dbReference type="EMBL" id="OEU11204.1"/>
    </source>
</evidence>
<keyword evidence="2" id="KW-1185">Reference proteome</keyword>
<protein>
    <submittedName>
        <fullName evidence="1">Uncharacterized protein</fullName>
    </submittedName>
</protein>
<gene>
    <name evidence="1" type="ORF">FRACYDRAFT_246317</name>
</gene>
<reference evidence="1 2" key="1">
    <citation type="submission" date="2016-09" db="EMBL/GenBank/DDBJ databases">
        <title>Extensive genetic diversity and differential bi-allelic expression allows diatom success in the polar Southern Ocean.</title>
        <authorList>
            <consortium name="DOE Joint Genome Institute"/>
            <person name="Mock T."/>
            <person name="Otillar R.P."/>
            <person name="Strauss J."/>
            <person name="Dupont C."/>
            <person name="Frickenhaus S."/>
            <person name="Maumus F."/>
            <person name="Mcmullan M."/>
            <person name="Sanges R."/>
            <person name="Schmutz J."/>
            <person name="Toseland A."/>
            <person name="Valas R."/>
            <person name="Veluchamy A."/>
            <person name="Ward B.J."/>
            <person name="Allen A."/>
            <person name="Barry K."/>
            <person name="Falciatore A."/>
            <person name="Ferrante M."/>
            <person name="Fortunato A.E."/>
            <person name="Gloeckner G."/>
            <person name="Gruber A."/>
            <person name="Hipkin R."/>
            <person name="Janech M."/>
            <person name="Kroth P."/>
            <person name="Leese F."/>
            <person name="Lindquist E."/>
            <person name="Lyon B.R."/>
            <person name="Martin J."/>
            <person name="Mayer C."/>
            <person name="Parker M."/>
            <person name="Quesneville H."/>
            <person name="Raymond J."/>
            <person name="Uhlig C."/>
            <person name="Valentin K.U."/>
            <person name="Worden A.Z."/>
            <person name="Armbrust E.V."/>
            <person name="Bowler C."/>
            <person name="Green B."/>
            <person name="Moulton V."/>
            <person name="Van Oosterhout C."/>
            <person name="Grigoriev I."/>
        </authorList>
    </citation>
    <scope>NUCLEOTIDE SEQUENCE [LARGE SCALE GENOMIC DNA]</scope>
    <source>
        <strain evidence="1 2">CCMP1102</strain>
    </source>
</reference>
<sequence length="530" mass="60838">MTVLPYHAEVHFYTDDGHQNIDEMLIQHDKFGQFLSVSDGSVKFHNMSFGWIIATPDGRRLAAGSGPCEGRGNSLRSEGAGMLAATLFMALISHHMNHQIKATCISDNKELIRRMTDHKQYKEPYPNATLASEYDIIEELYETCNIYNLDTSYSWVRGHQDKNTAYNDLSLNAQLNVDADWYAGKYQDESGKFLPQYMLLPACPVMLSIRDISVTSDYKNQLIRAYTEPRYIEHLQNKFGWSDTIIGTIAWKSLSLAARRLNSSVLLTKVCNDLLPTAETLKKYKYQNSDKCVLCDRIETRDHMIQCKAASRVKWRISLSTALRKKMKTLTTNYEVEETFMTALCDWMENNKVDRTKFPPRFKAALKTQDHIGWRHVFSGKISQHWLKLQGDVQLEDGKVRNDYIWGASILEVILGKTIELWKLRNEEVHGATEEIQETRRKHRLIDKVKQLNDNKDKARPADMGLFHADVDQYIEESTARTLANYISSHSKAIKNSVAKWANQSEQGTRSIVGLDLQIWDCSTRMSIST</sequence>
<dbReference type="AlphaFoldDB" id="A0A1E7EZE9"/>
<name>A0A1E7EZE9_9STRA</name>
<dbReference type="Proteomes" id="UP000095751">
    <property type="component" value="Unassembled WGS sequence"/>
</dbReference>
<dbReference type="EMBL" id="KV784369">
    <property type="protein sequence ID" value="OEU11204.1"/>
    <property type="molecule type" value="Genomic_DNA"/>
</dbReference>
<dbReference type="OrthoDB" id="54217at2759"/>
<dbReference type="InParanoid" id="A0A1E7EZE9"/>
<dbReference type="KEGG" id="fcy:FRACYDRAFT_246317"/>
<evidence type="ECO:0000313" key="2">
    <source>
        <dbReference type="Proteomes" id="UP000095751"/>
    </source>
</evidence>
<organism evidence="1 2">
    <name type="scientific">Fragilariopsis cylindrus CCMP1102</name>
    <dbReference type="NCBI Taxonomy" id="635003"/>
    <lineage>
        <taxon>Eukaryota</taxon>
        <taxon>Sar</taxon>
        <taxon>Stramenopiles</taxon>
        <taxon>Ochrophyta</taxon>
        <taxon>Bacillariophyta</taxon>
        <taxon>Bacillariophyceae</taxon>
        <taxon>Bacillariophycidae</taxon>
        <taxon>Bacillariales</taxon>
        <taxon>Bacillariaceae</taxon>
        <taxon>Fragilariopsis</taxon>
    </lineage>
</organism>
<accession>A0A1E7EZE9</accession>
<proteinExistence type="predicted"/>